<feature type="compositionally biased region" description="Polar residues" evidence="2">
    <location>
        <begin position="1449"/>
        <end position="1480"/>
    </location>
</feature>
<feature type="compositionally biased region" description="Pro residues" evidence="2">
    <location>
        <begin position="1156"/>
        <end position="1168"/>
    </location>
</feature>
<feature type="region of interest" description="Disordered" evidence="2">
    <location>
        <begin position="1413"/>
        <end position="1516"/>
    </location>
</feature>
<feature type="compositionally biased region" description="Polar residues" evidence="2">
    <location>
        <begin position="1194"/>
        <end position="1207"/>
    </location>
</feature>
<feature type="region of interest" description="Disordered" evidence="2">
    <location>
        <begin position="1573"/>
        <end position="1668"/>
    </location>
</feature>
<dbReference type="InterPro" id="IPR053005">
    <property type="entry name" value="Nuclear_Pos-Cytoskel_Interact"/>
</dbReference>
<dbReference type="Gene3D" id="1.10.287.1490">
    <property type="match status" value="1"/>
</dbReference>
<feature type="compositionally biased region" description="Polar residues" evidence="2">
    <location>
        <begin position="1425"/>
        <end position="1437"/>
    </location>
</feature>
<evidence type="ECO:0000256" key="1">
    <source>
        <dbReference type="SAM" id="Coils"/>
    </source>
</evidence>
<dbReference type="Gene3D" id="2.30.29.30">
    <property type="entry name" value="Pleckstrin-homology domain (PH domain)/Phosphotyrosine-binding domain (PTB)"/>
    <property type="match status" value="1"/>
</dbReference>
<feature type="coiled-coil region" evidence="1">
    <location>
        <begin position="398"/>
        <end position="425"/>
    </location>
</feature>
<feature type="region of interest" description="Disordered" evidence="2">
    <location>
        <begin position="1229"/>
        <end position="1275"/>
    </location>
</feature>
<feature type="region of interest" description="Disordered" evidence="2">
    <location>
        <begin position="1047"/>
        <end position="1207"/>
    </location>
</feature>
<feature type="compositionally biased region" description="Basic residues" evidence="2">
    <location>
        <begin position="1576"/>
        <end position="1588"/>
    </location>
</feature>
<feature type="domain" description="PH" evidence="3">
    <location>
        <begin position="1300"/>
        <end position="1411"/>
    </location>
</feature>
<feature type="compositionally biased region" description="Low complexity" evidence="2">
    <location>
        <begin position="1242"/>
        <end position="1254"/>
    </location>
</feature>
<feature type="region of interest" description="Disordered" evidence="2">
    <location>
        <begin position="119"/>
        <end position="146"/>
    </location>
</feature>
<dbReference type="PANTHER" id="PTHR28190:SF1">
    <property type="entry name" value="NUCLEAR MIGRATION PROTEIN NUM1"/>
    <property type="match status" value="1"/>
</dbReference>
<feature type="region of interest" description="Disordered" evidence="2">
    <location>
        <begin position="311"/>
        <end position="393"/>
    </location>
</feature>
<dbReference type="Pfam" id="PF12814">
    <property type="entry name" value="Mcp5_PH"/>
    <property type="match status" value="1"/>
</dbReference>
<protein>
    <recommendedName>
        <fullName evidence="3">PH domain-containing protein</fullName>
    </recommendedName>
</protein>
<dbReference type="InterPro" id="IPR024774">
    <property type="entry name" value="PH_dom-Mcp5-type"/>
</dbReference>
<gene>
    <name evidence="4" type="ORF">FISHEDRAFT_73308</name>
</gene>
<keyword evidence="1" id="KW-0175">Coiled coil</keyword>
<dbReference type="GO" id="GO:0000226">
    <property type="term" value="P:microtubule cytoskeleton organization"/>
    <property type="evidence" value="ECO:0007669"/>
    <property type="project" value="TreeGrafter"/>
</dbReference>
<dbReference type="GO" id="GO:0015631">
    <property type="term" value="F:tubulin binding"/>
    <property type="evidence" value="ECO:0007669"/>
    <property type="project" value="TreeGrafter"/>
</dbReference>
<sequence>MAGIELPAMPDFSDYSGSDIKFRLQTLLDNKEKQLQYAGSLGQRVLAQQAELESRIRQLQDHEDQHGDVDDPDVQQRYQELAETIQAWDDENSQLSSIFSGHFLNPSGLNGSTFLQVTPRETRASPSTASPANAPSSAAQSRRAKNAAHRADDVEFAFEIGSGLLTEVRRLQSLLAERDKFVGELREEKEDLEKTIEGLRGALEQAEKGSDKYREENWNLEVALQELRSQLSDAQSLNTRLESEQKRLNKQLTAARDTSDQQKNECDRITADYEALKAKHETDIAQARKHAAGLARDKSDLQQTVDALKAEAQKASRRLPRFGSPLTPNKSDGGNDFLTPGDRDDDLFSLGTGGLSTNRRRGDPSAVYGVDGFDEEDYDQSPEVSPLRLAPNNPTNEIEALQQRLAHAQRQINTLKASLQREKEMRIKLASPMKGGANEDFEDFADEEEGQEEGPSSTSKPRVRVTPYRVGRGRGRGIRIAGRGRTGLTVSERLAQAAGEPDEDVEDSMVHGEQEGDGSRNSMMSVASRDSIVSVEGMDPMFANVLKRRTSGNAFNSDTSLNRSLSSSSMHRVSSLTGGSPLRHSILRGSIRGRRRGAGRPTESRPTSLVGQPEVLGDLGEFNEENADAPTIGEVAIFEEGDMPTSGQYALDDLELSALETVETAEMAIQCDPEPVVEPVAVTSAETQTAVKEPEPLPPAKEYGDMAIQSEPIPEREAPRFSSPPPPLRLPTPPLPVETAEVSMQTSPIASPVIGLGLGLPPTSALIDQTRRTTVTQADISMRSVVSGDMTLQGVDDEDDAPTEMGESDIEYVTDTELGETDMDDYQDARSAVQSRDDLLTSARTSGNWDNTDDYLSVMTSPAIGVSSSASGSREDFRSVMTMSDRGYSDSDADDGESIKASSLAFPSARPSGELERPASVVDLTVTAVSSANRQPLSVETNVVQYATSATSPIVDSPVVEVMYDSKSILVEEPATPKPILKEISIQTDEWIPPVPVTAPAPVSAVSAGLTVPTPASPTSSSVPSSPGLFRVGGSPAQQFQFITAPPQINASSPDSKARDSGAPSVLRDTGNMFGRTSIDNQRRSTDSAASSITDENHAIRARVQSSAPMGIVDKTRPPMMSLPPPPKAPPPPNSMPPPSFIPERRFPSTVSSHEIPPPRPSSPPPPELIQRATTPTFGSVLFAPGAKGHYNRTHGSSMPPLQQGLRQLPSTSSFVSAANAAAAFSIRDRERRGMSSTSLASERSVPSPRSSMSSDRHAYGRIPTTPNKPTTRVSSMGVVNPATTNAPATDPAIIHAITQTMIGEYLYKYTRRAIGKGHGERRHRRFFWVHPYTKTLYWSSADPGSSNVSESSAKSAYIEGVRSVLDPNPMPPGLYQYSLIVSTPAREMKFTAPTKDRHDIWLNALNYLLSRPSPVNMTGREGDTTTGPQSPKSVLSGTDDDHRPDLQMSPQSQRSGRSLQAGTWNTTPRGQRSRSQLSMRGSVGKRSGTPAAEYLRWNGPDSRWNGPDSPYSPTKSLSFEGPSFMEPNSFIDVPNPDDEDLDFELHGDSLSENGFEGLENVRACCDGRHTVGHSAKGHQHHHPNPFHSHHDHDDPAPSAIATISQRLEAPSDTVRPSSPSAWSFRSRSGSTVSRGDVGSLFLWGRGDDGKLRFGSKRSTRPVPAQDP</sequence>
<dbReference type="OrthoDB" id="2149224at2759"/>
<feature type="compositionally biased region" description="Basic and acidic residues" evidence="2">
    <location>
        <begin position="508"/>
        <end position="518"/>
    </location>
</feature>
<evidence type="ECO:0000313" key="5">
    <source>
        <dbReference type="Proteomes" id="UP000054144"/>
    </source>
</evidence>
<accession>A0A0D7ACW9</accession>
<dbReference type="GO" id="GO:0005938">
    <property type="term" value="C:cell cortex"/>
    <property type="evidence" value="ECO:0007669"/>
    <property type="project" value="InterPro"/>
</dbReference>
<evidence type="ECO:0000256" key="2">
    <source>
        <dbReference type="SAM" id="MobiDB-lite"/>
    </source>
</evidence>
<reference evidence="4 5" key="1">
    <citation type="journal article" date="2015" name="Fungal Genet. Biol.">
        <title>Evolution of novel wood decay mechanisms in Agaricales revealed by the genome sequences of Fistulina hepatica and Cylindrobasidium torrendii.</title>
        <authorList>
            <person name="Floudas D."/>
            <person name="Held B.W."/>
            <person name="Riley R."/>
            <person name="Nagy L.G."/>
            <person name="Koehler G."/>
            <person name="Ransdell A.S."/>
            <person name="Younus H."/>
            <person name="Chow J."/>
            <person name="Chiniquy J."/>
            <person name="Lipzen A."/>
            <person name="Tritt A."/>
            <person name="Sun H."/>
            <person name="Haridas S."/>
            <person name="LaButti K."/>
            <person name="Ohm R.A."/>
            <person name="Kues U."/>
            <person name="Blanchette R.A."/>
            <person name="Grigoriev I.V."/>
            <person name="Minto R.E."/>
            <person name="Hibbett D.S."/>
        </authorList>
    </citation>
    <scope>NUCLEOTIDE SEQUENCE [LARGE SCALE GENOMIC DNA]</scope>
    <source>
        <strain evidence="4 5">ATCC 64428</strain>
    </source>
</reference>
<dbReference type="GO" id="GO:0005739">
    <property type="term" value="C:mitochondrion"/>
    <property type="evidence" value="ECO:0007669"/>
    <property type="project" value="TreeGrafter"/>
</dbReference>
<feature type="region of interest" description="Disordered" evidence="2">
    <location>
        <begin position="552"/>
        <end position="613"/>
    </location>
</feature>
<dbReference type="GO" id="GO:0032065">
    <property type="term" value="P:maintenance of protein location in cell cortex"/>
    <property type="evidence" value="ECO:0007669"/>
    <property type="project" value="InterPro"/>
</dbReference>
<dbReference type="CDD" id="cd13365">
    <property type="entry name" value="PH_PLC_plant-like"/>
    <property type="match status" value="1"/>
</dbReference>
<feature type="region of interest" description="Disordered" evidence="2">
    <location>
        <begin position="495"/>
        <end position="525"/>
    </location>
</feature>
<dbReference type="SMART" id="SM00233">
    <property type="entry name" value="PH"/>
    <property type="match status" value="1"/>
</dbReference>
<feature type="compositionally biased region" description="Low complexity" evidence="2">
    <location>
        <begin position="124"/>
        <end position="141"/>
    </location>
</feature>
<dbReference type="SUPFAM" id="SSF50729">
    <property type="entry name" value="PH domain-like"/>
    <property type="match status" value="1"/>
</dbReference>
<organism evidence="4 5">
    <name type="scientific">Fistulina hepatica ATCC 64428</name>
    <dbReference type="NCBI Taxonomy" id="1128425"/>
    <lineage>
        <taxon>Eukaryota</taxon>
        <taxon>Fungi</taxon>
        <taxon>Dikarya</taxon>
        <taxon>Basidiomycota</taxon>
        <taxon>Agaricomycotina</taxon>
        <taxon>Agaricomycetes</taxon>
        <taxon>Agaricomycetidae</taxon>
        <taxon>Agaricales</taxon>
        <taxon>Fistulinaceae</taxon>
        <taxon>Fistulina</taxon>
    </lineage>
</organism>
<dbReference type="GO" id="GO:0005543">
    <property type="term" value="F:phospholipid binding"/>
    <property type="evidence" value="ECO:0007669"/>
    <property type="project" value="InterPro"/>
</dbReference>
<evidence type="ECO:0000259" key="3">
    <source>
        <dbReference type="PROSITE" id="PS50003"/>
    </source>
</evidence>
<dbReference type="PANTHER" id="PTHR28190">
    <property type="entry name" value="NUCLEAR MIGRATION PROTEIN NUM1"/>
    <property type="match status" value="1"/>
</dbReference>
<feature type="region of interest" description="Disordered" evidence="2">
    <location>
        <begin position="445"/>
        <end position="465"/>
    </location>
</feature>
<dbReference type="Proteomes" id="UP000054144">
    <property type="component" value="Unassembled WGS sequence"/>
</dbReference>
<dbReference type="InterPro" id="IPR011993">
    <property type="entry name" value="PH-like_dom_sf"/>
</dbReference>
<dbReference type="EMBL" id="KN881813">
    <property type="protein sequence ID" value="KIY48797.1"/>
    <property type="molecule type" value="Genomic_DNA"/>
</dbReference>
<feature type="compositionally biased region" description="Low complexity" evidence="2">
    <location>
        <begin position="1616"/>
        <end position="1631"/>
    </location>
</feature>
<proteinExistence type="predicted"/>
<feature type="compositionally biased region" description="Low complexity" evidence="2">
    <location>
        <begin position="557"/>
        <end position="576"/>
    </location>
</feature>
<name>A0A0D7ACW9_9AGAR</name>
<evidence type="ECO:0000313" key="4">
    <source>
        <dbReference type="EMBL" id="KIY48797.1"/>
    </source>
</evidence>
<dbReference type="InterPro" id="IPR001849">
    <property type="entry name" value="PH_domain"/>
</dbReference>
<keyword evidence="5" id="KW-1185">Reference proteome</keyword>
<dbReference type="PROSITE" id="PS50003">
    <property type="entry name" value="PH_DOMAIN"/>
    <property type="match status" value="1"/>
</dbReference>
<feature type="compositionally biased region" description="Pro residues" evidence="2">
    <location>
        <begin position="1121"/>
        <end position="1141"/>
    </location>
</feature>
<feature type="compositionally biased region" description="Polar residues" evidence="2">
    <location>
        <begin position="1265"/>
        <end position="1275"/>
    </location>
</feature>